<evidence type="ECO:0000313" key="1">
    <source>
        <dbReference type="EMBL" id="MBD8036040.1"/>
    </source>
</evidence>
<keyword evidence="2" id="KW-1185">Reference proteome</keyword>
<sequence length="161" mass="19692">MKKFRGKRRYFRNMWSEIYRYDLDLEEDMWFAFKHHHLDFYGYGKDSRKQRREHIKGHLALLDRVLEQLEPFQKPYQAWITLNDTYPEYDAVYIHSNNPYDPFPYQSEHLHLTTDLPNAYRDLIDLTKYNVAFSKMNEQVCYVLKVKEKGLAVMLNKNERT</sequence>
<protein>
    <submittedName>
        <fullName evidence="1">Uncharacterized protein</fullName>
    </submittedName>
</protein>
<comment type="caution">
    <text evidence="1">The sequence shown here is derived from an EMBL/GenBank/DDBJ whole genome shotgun (WGS) entry which is preliminary data.</text>
</comment>
<dbReference type="RefSeq" id="WP_191699007.1">
    <property type="nucleotide sequence ID" value="NZ_JACSPZ010000002.1"/>
</dbReference>
<organism evidence="1 2">
    <name type="scientific">Solibacillus faecavium</name>
    <dbReference type="NCBI Taxonomy" id="2762221"/>
    <lineage>
        <taxon>Bacteria</taxon>
        <taxon>Bacillati</taxon>
        <taxon>Bacillota</taxon>
        <taxon>Bacilli</taxon>
        <taxon>Bacillales</taxon>
        <taxon>Caryophanaceae</taxon>
        <taxon>Solibacillus</taxon>
    </lineage>
</organism>
<name>A0ABR8XVR2_9BACL</name>
<accession>A0ABR8XVR2</accession>
<evidence type="ECO:0000313" key="2">
    <source>
        <dbReference type="Proteomes" id="UP000619101"/>
    </source>
</evidence>
<dbReference type="EMBL" id="JACSPZ010000002">
    <property type="protein sequence ID" value="MBD8036040.1"/>
    <property type="molecule type" value="Genomic_DNA"/>
</dbReference>
<proteinExistence type="predicted"/>
<dbReference type="Proteomes" id="UP000619101">
    <property type="component" value="Unassembled WGS sequence"/>
</dbReference>
<reference evidence="1 2" key="1">
    <citation type="submission" date="2020-08" db="EMBL/GenBank/DDBJ databases">
        <title>A Genomic Blueprint of the Chicken Gut Microbiome.</title>
        <authorList>
            <person name="Gilroy R."/>
            <person name="Ravi A."/>
            <person name="Getino M."/>
            <person name="Pursley I."/>
            <person name="Horton D.L."/>
            <person name="Alikhan N.-F."/>
            <person name="Baker D."/>
            <person name="Gharbi K."/>
            <person name="Hall N."/>
            <person name="Watson M."/>
            <person name="Adriaenssens E.M."/>
            <person name="Foster-Nyarko E."/>
            <person name="Jarju S."/>
            <person name="Secka A."/>
            <person name="Antonio M."/>
            <person name="Oren A."/>
            <person name="Chaudhuri R."/>
            <person name="La Ragione R.M."/>
            <person name="Hildebrand F."/>
            <person name="Pallen M.J."/>
        </authorList>
    </citation>
    <scope>NUCLEOTIDE SEQUENCE [LARGE SCALE GENOMIC DNA]</scope>
    <source>
        <strain evidence="1 2">A46</strain>
    </source>
</reference>
<gene>
    <name evidence="1" type="ORF">H9635_04750</name>
</gene>